<reference evidence="5 6" key="1">
    <citation type="submission" date="2024-11" db="EMBL/GenBank/DDBJ databases">
        <title>The Natural Products Discovery Center: Release of the First 8490 Sequenced Strains for Exploring Actinobacteria Biosynthetic Diversity.</title>
        <authorList>
            <person name="Kalkreuter E."/>
            <person name="Kautsar S.A."/>
            <person name="Yang D."/>
            <person name="Bader C.D."/>
            <person name="Teijaro C.N."/>
            <person name="Fluegel L."/>
            <person name="Davis C.M."/>
            <person name="Simpson J.R."/>
            <person name="Lauterbach L."/>
            <person name="Steele A.D."/>
            <person name="Gui C."/>
            <person name="Meng S."/>
            <person name="Li G."/>
            <person name="Viehrig K."/>
            <person name="Ye F."/>
            <person name="Su P."/>
            <person name="Kiefer A.F."/>
            <person name="Nichols A."/>
            <person name="Cepeda A.J."/>
            <person name="Yan W."/>
            <person name="Fan B."/>
            <person name="Jiang Y."/>
            <person name="Adhikari A."/>
            <person name="Zheng C.-J."/>
            <person name="Schuster L."/>
            <person name="Cowan T.M."/>
            <person name="Smanski M.J."/>
            <person name="Chevrette M.G."/>
            <person name="De Carvalho L.P.S."/>
            <person name="Shen B."/>
        </authorList>
    </citation>
    <scope>NUCLEOTIDE SEQUENCE [LARGE SCALE GENOMIC DNA]</scope>
    <source>
        <strain evidence="5 6">NPDC020863</strain>
    </source>
</reference>
<evidence type="ECO:0000313" key="5">
    <source>
        <dbReference type="EMBL" id="MFK4272691.1"/>
    </source>
</evidence>
<organism evidence="5 6">
    <name type="scientific">Streptomyces milbemycinicus</name>
    <dbReference type="NCBI Taxonomy" id="476552"/>
    <lineage>
        <taxon>Bacteria</taxon>
        <taxon>Bacillati</taxon>
        <taxon>Actinomycetota</taxon>
        <taxon>Actinomycetes</taxon>
        <taxon>Kitasatosporales</taxon>
        <taxon>Streptomycetaceae</taxon>
        <taxon>Streptomyces</taxon>
    </lineage>
</organism>
<keyword evidence="6" id="KW-1185">Reference proteome</keyword>
<evidence type="ECO:0000256" key="1">
    <source>
        <dbReference type="ARBA" id="ARBA00023015"/>
    </source>
</evidence>
<dbReference type="SMART" id="SM00418">
    <property type="entry name" value="HTH_ARSR"/>
    <property type="match status" value="1"/>
</dbReference>
<keyword evidence="1" id="KW-0805">Transcription regulation</keyword>
<keyword evidence="2" id="KW-0238">DNA-binding</keyword>
<dbReference type="SUPFAM" id="SSF46785">
    <property type="entry name" value="Winged helix' DNA-binding domain"/>
    <property type="match status" value="1"/>
</dbReference>
<comment type="caution">
    <text evidence="5">The sequence shown here is derived from an EMBL/GenBank/DDBJ whole genome shotgun (WGS) entry which is preliminary data.</text>
</comment>
<feature type="domain" description="HTH arsR-type" evidence="4">
    <location>
        <begin position="9"/>
        <end position="104"/>
    </location>
</feature>
<dbReference type="InterPro" id="IPR036390">
    <property type="entry name" value="WH_DNA-bd_sf"/>
</dbReference>
<sequence length="116" mass="12382">MGKAASSTHPDAEDLELTAVLFALSDPARLDLVRRLAAGPLDVADCQPSDGPIPKSTLSHHLKTLRLAGVVFNVPQGRQRQVRLRRDDLERRFPGLLAAVLDPPASEGSGVSTPGR</sequence>
<name>A0ABW8M3D6_9ACTN</name>
<dbReference type="InterPro" id="IPR011991">
    <property type="entry name" value="ArsR-like_HTH"/>
</dbReference>
<evidence type="ECO:0000313" key="6">
    <source>
        <dbReference type="Proteomes" id="UP001620295"/>
    </source>
</evidence>
<dbReference type="PANTHER" id="PTHR33154:SF12">
    <property type="entry name" value="TRANSCRIPTIONAL REGULATORY PROTEIN"/>
    <property type="match status" value="1"/>
</dbReference>
<accession>A0ABW8M3D6</accession>
<dbReference type="Pfam" id="PF01022">
    <property type="entry name" value="HTH_5"/>
    <property type="match status" value="1"/>
</dbReference>
<dbReference type="EMBL" id="JBJDQH010000030">
    <property type="protein sequence ID" value="MFK4272691.1"/>
    <property type="molecule type" value="Genomic_DNA"/>
</dbReference>
<protein>
    <submittedName>
        <fullName evidence="5">ArsR/SmtB family transcription factor</fullName>
    </submittedName>
</protein>
<proteinExistence type="predicted"/>
<evidence type="ECO:0000259" key="4">
    <source>
        <dbReference type="PROSITE" id="PS50987"/>
    </source>
</evidence>
<dbReference type="PRINTS" id="PR00778">
    <property type="entry name" value="HTHARSR"/>
</dbReference>
<evidence type="ECO:0000256" key="3">
    <source>
        <dbReference type="ARBA" id="ARBA00023163"/>
    </source>
</evidence>
<dbReference type="InterPro" id="IPR051081">
    <property type="entry name" value="HTH_MetalResp_TranReg"/>
</dbReference>
<dbReference type="Gene3D" id="1.10.10.10">
    <property type="entry name" value="Winged helix-like DNA-binding domain superfamily/Winged helix DNA-binding domain"/>
    <property type="match status" value="1"/>
</dbReference>
<keyword evidence="3" id="KW-0804">Transcription</keyword>
<dbReference type="RefSeq" id="WP_358645935.1">
    <property type="nucleotide sequence ID" value="NZ_JBFAEV010000040.1"/>
</dbReference>
<dbReference type="InterPro" id="IPR001845">
    <property type="entry name" value="HTH_ArsR_DNA-bd_dom"/>
</dbReference>
<dbReference type="InterPro" id="IPR036388">
    <property type="entry name" value="WH-like_DNA-bd_sf"/>
</dbReference>
<dbReference type="Proteomes" id="UP001620295">
    <property type="component" value="Unassembled WGS sequence"/>
</dbReference>
<dbReference type="PROSITE" id="PS50987">
    <property type="entry name" value="HTH_ARSR_2"/>
    <property type="match status" value="1"/>
</dbReference>
<evidence type="ECO:0000256" key="2">
    <source>
        <dbReference type="ARBA" id="ARBA00023125"/>
    </source>
</evidence>
<dbReference type="CDD" id="cd00090">
    <property type="entry name" value="HTH_ARSR"/>
    <property type="match status" value="1"/>
</dbReference>
<gene>
    <name evidence="5" type="ORF">ACI2L5_48620</name>
</gene>
<dbReference type="PANTHER" id="PTHR33154">
    <property type="entry name" value="TRANSCRIPTIONAL REGULATOR, ARSR FAMILY"/>
    <property type="match status" value="1"/>
</dbReference>